<evidence type="ECO:0000256" key="3">
    <source>
        <dbReference type="ARBA" id="ARBA00022792"/>
    </source>
</evidence>
<sequence>MFLRFRGSGQNQLRIISMFMRSIQLAQSYSRKLTTSKVITSQANQDDDQWYKAKLGRIKRKQEKFQQDDGVPVYLKGGILDKFLYQATMGLSVIGLGLVLHTIYEMAVPKK</sequence>
<comment type="similarity">
    <text evidence="2">Belongs to the cytochrome c oxidase VIIa family.</text>
</comment>
<keyword evidence="5" id="KW-0496">Mitochondrion</keyword>
<evidence type="ECO:0000256" key="7">
    <source>
        <dbReference type="SAM" id="Phobius"/>
    </source>
</evidence>
<protein>
    <recommendedName>
        <fullName evidence="9">Cytochrome c oxidase subunit 7A</fullName>
    </recommendedName>
</protein>
<comment type="subcellular location">
    <subcellularLocation>
        <location evidence="1">Mitochondrion inner membrane</location>
    </subcellularLocation>
</comment>
<dbReference type="Gene3D" id="4.10.91.10">
    <property type="entry name" value="Cytochrome c oxidase, subunit VIIa"/>
    <property type="match status" value="1"/>
</dbReference>
<dbReference type="InterPro" id="IPR003177">
    <property type="entry name" value="Cytc_oxidase_su7a_met"/>
</dbReference>
<dbReference type="CDD" id="cd00928">
    <property type="entry name" value="Cyt_c_Oxidase_VIIa"/>
    <property type="match status" value="1"/>
</dbReference>
<proteinExistence type="inferred from homology"/>
<dbReference type="GO" id="GO:0097250">
    <property type="term" value="P:mitochondrial respirasome assembly"/>
    <property type="evidence" value="ECO:0007669"/>
    <property type="project" value="TreeGrafter"/>
</dbReference>
<evidence type="ECO:0000256" key="6">
    <source>
        <dbReference type="ARBA" id="ARBA00023136"/>
    </source>
</evidence>
<keyword evidence="7" id="KW-1133">Transmembrane helix</keyword>
<feature type="transmembrane region" description="Helical" evidence="7">
    <location>
        <begin position="83"/>
        <end position="104"/>
    </location>
</feature>
<dbReference type="GO" id="GO:0005743">
    <property type="term" value="C:mitochondrial inner membrane"/>
    <property type="evidence" value="ECO:0007669"/>
    <property type="project" value="UniProtKB-SubCell"/>
</dbReference>
<evidence type="ECO:0000256" key="4">
    <source>
        <dbReference type="ARBA" id="ARBA00022946"/>
    </source>
</evidence>
<dbReference type="GO" id="GO:0002082">
    <property type="term" value="P:regulation of oxidative phosphorylation"/>
    <property type="evidence" value="ECO:0007669"/>
    <property type="project" value="TreeGrafter"/>
</dbReference>
<evidence type="ECO:0000256" key="1">
    <source>
        <dbReference type="ARBA" id="ARBA00004273"/>
    </source>
</evidence>
<keyword evidence="7" id="KW-0812">Transmembrane</keyword>
<accession>A0A7R9FMG4</accession>
<dbReference type="SUPFAM" id="SSF81419">
    <property type="entry name" value="Mitochondrial cytochrome c oxidase subunit VIIa"/>
    <property type="match status" value="1"/>
</dbReference>
<dbReference type="PANTHER" id="PTHR10510:SF11">
    <property type="entry name" value="CYTOCHROME C OXIDASE SUBUNIT 7A, MITOCHONDRIAL"/>
    <property type="match status" value="1"/>
</dbReference>
<dbReference type="FunFam" id="4.10.91.10:FF:000001">
    <property type="entry name" value="Cytochrome c oxidase subunit 7A1, mitochondrial"/>
    <property type="match status" value="1"/>
</dbReference>
<name>A0A7R9FMG4_9NEOP</name>
<organism evidence="8">
    <name type="scientific">Timema tahoe</name>
    <dbReference type="NCBI Taxonomy" id="61484"/>
    <lineage>
        <taxon>Eukaryota</taxon>
        <taxon>Metazoa</taxon>
        <taxon>Ecdysozoa</taxon>
        <taxon>Arthropoda</taxon>
        <taxon>Hexapoda</taxon>
        <taxon>Insecta</taxon>
        <taxon>Pterygota</taxon>
        <taxon>Neoptera</taxon>
        <taxon>Polyneoptera</taxon>
        <taxon>Phasmatodea</taxon>
        <taxon>Timematodea</taxon>
        <taxon>Timematoidea</taxon>
        <taxon>Timematidae</taxon>
        <taxon>Timema</taxon>
    </lineage>
</organism>
<dbReference type="GO" id="GO:0045277">
    <property type="term" value="C:respiratory chain complex IV"/>
    <property type="evidence" value="ECO:0007669"/>
    <property type="project" value="InterPro"/>
</dbReference>
<dbReference type="AlphaFoldDB" id="A0A7R9FMG4"/>
<dbReference type="EMBL" id="OE000923">
    <property type="protein sequence ID" value="CAD7455470.1"/>
    <property type="molecule type" value="Genomic_DNA"/>
</dbReference>
<evidence type="ECO:0000256" key="5">
    <source>
        <dbReference type="ARBA" id="ARBA00023128"/>
    </source>
</evidence>
<keyword evidence="6 7" id="KW-0472">Membrane</keyword>
<evidence type="ECO:0000313" key="8">
    <source>
        <dbReference type="EMBL" id="CAD7455470.1"/>
    </source>
</evidence>
<gene>
    <name evidence="8" type="ORF">TTEB3V08_LOCUS3538</name>
</gene>
<evidence type="ECO:0000256" key="2">
    <source>
        <dbReference type="ARBA" id="ARBA00009331"/>
    </source>
</evidence>
<keyword evidence="3" id="KW-0999">Mitochondrion inner membrane</keyword>
<keyword evidence="4" id="KW-0809">Transit peptide</keyword>
<reference evidence="8" key="1">
    <citation type="submission" date="2020-11" db="EMBL/GenBank/DDBJ databases">
        <authorList>
            <person name="Tran Van P."/>
        </authorList>
    </citation>
    <scope>NUCLEOTIDE SEQUENCE</scope>
</reference>
<evidence type="ECO:0008006" key="9">
    <source>
        <dbReference type="Google" id="ProtNLM"/>
    </source>
</evidence>
<dbReference type="InterPro" id="IPR036539">
    <property type="entry name" value="Cyt_c_oxidase_su7a_sf"/>
</dbReference>
<dbReference type="PANTHER" id="PTHR10510">
    <property type="entry name" value="CYTOCHROME C OXIDASE POLYPEPTIDE 7A"/>
    <property type="match status" value="1"/>
</dbReference>
<dbReference type="GO" id="GO:0006123">
    <property type="term" value="P:mitochondrial electron transport, cytochrome c to oxygen"/>
    <property type="evidence" value="ECO:0007669"/>
    <property type="project" value="InterPro"/>
</dbReference>